<feature type="region of interest" description="Disordered" evidence="1">
    <location>
        <begin position="14"/>
        <end position="34"/>
    </location>
</feature>
<gene>
    <name evidence="2" type="ORF">RRG08_030723</name>
</gene>
<proteinExistence type="predicted"/>
<dbReference type="EMBL" id="JAWDGP010006957">
    <property type="protein sequence ID" value="KAK3732523.1"/>
    <property type="molecule type" value="Genomic_DNA"/>
</dbReference>
<comment type="caution">
    <text evidence="2">The sequence shown here is derived from an EMBL/GenBank/DDBJ whole genome shotgun (WGS) entry which is preliminary data.</text>
</comment>
<evidence type="ECO:0000313" key="2">
    <source>
        <dbReference type="EMBL" id="KAK3732523.1"/>
    </source>
</evidence>
<keyword evidence="3" id="KW-1185">Reference proteome</keyword>
<dbReference type="Proteomes" id="UP001283361">
    <property type="component" value="Unassembled WGS sequence"/>
</dbReference>
<reference evidence="2" key="1">
    <citation type="journal article" date="2023" name="G3 (Bethesda)">
        <title>A reference genome for the long-term kleptoplast-retaining sea slug Elysia crispata morphotype clarki.</title>
        <authorList>
            <person name="Eastman K.E."/>
            <person name="Pendleton A.L."/>
            <person name="Shaikh M.A."/>
            <person name="Suttiyut T."/>
            <person name="Ogas R."/>
            <person name="Tomko P."/>
            <person name="Gavelis G."/>
            <person name="Widhalm J.R."/>
            <person name="Wisecaver J.H."/>
        </authorList>
    </citation>
    <scope>NUCLEOTIDE SEQUENCE</scope>
    <source>
        <strain evidence="2">ECLA1</strain>
    </source>
</reference>
<protein>
    <submittedName>
        <fullName evidence="2">Uncharacterized protein</fullName>
    </submittedName>
</protein>
<dbReference type="AlphaFoldDB" id="A0AAE0Y4T6"/>
<name>A0AAE0Y4T6_9GAST</name>
<evidence type="ECO:0000313" key="3">
    <source>
        <dbReference type="Proteomes" id="UP001283361"/>
    </source>
</evidence>
<accession>A0AAE0Y4T6</accession>
<organism evidence="2 3">
    <name type="scientific">Elysia crispata</name>
    <name type="common">lettuce slug</name>
    <dbReference type="NCBI Taxonomy" id="231223"/>
    <lineage>
        <taxon>Eukaryota</taxon>
        <taxon>Metazoa</taxon>
        <taxon>Spiralia</taxon>
        <taxon>Lophotrochozoa</taxon>
        <taxon>Mollusca</taxon>
        <taxon>Gastropoda</taxon>
        <taxon>Heterobranchia</taxon>
        <taxon>Euthyneura</taxon>
        <taxon>Panpulmonata</taxon>
        <taxon>Sacoglossa</taxon>
        <taxon>Placobranchoidea</taxon>
        <taxon>Plakobranchidae</taxon>
        <taxon>Elysia</taxon>
    </lineage>
</organism>
<evidence type="ECO:0000256" key="1">
    <source>
        <dbReference type="SAM" id="MobiDB-lite"/>
    </source>
</evidence>
<sequence length="90" mass="9883">MIRAVRVLVVHQTSETASTAEENDNEMKKKSSFKQPSQINCKDKVDGSAITWALNYFCVASTRVIGCHCRRGDGSTISPDPAFCGLKTMD</sequence>